<protein>
    <recommendedName>
        <fullName evidence="2">Heavy metal binding domain-containing protein</fullName>
    </recommendedName>
</protein>
<proteinExistence type="predicted"/>
<keyword evidence="4" id="KW-1185">Reference proteome</keyword>
<evidence type="ECO:0000313" key="4">
    <source>
        <dbReference type="Proteomes" id="UP000321533"/>
    </source>
</evidence>
<organism evidence="3 4">
    <name type="scientific">Panacibacter ginsenosidivorans</name>
    <dbReference type="NCBI Taxonomy" id="1813871"/>
    <lineage>
        <taxon>Bacteria</taxon>
        <taxon>Pseudomonadati</taxon>
        <taxon>Bacteroidota</taxon>
        <taxon>Chitinophagia</taxon>
        <taxon>Chitinophagales</taxon>
        <taxon>Chitinophagaceae</taxon>
        <taxon>Panacibacter</taxon>
    </lineage>
</organism>
<evidence type="ECO:0000313" key="3">
    <source>
        <dbReference type="EMBL" id="QEC69714.1"/>
    </source>
</evidence>
<feature type="signal peptide" evidence="1">
    <location>
        <begin position="1"/>
        <end position="17"/>
    </location>
</feature>
<dbReference type="GO" id="GO:0046872">
    <property type="term" value="F:metal ion binding"/>
    <property type="evidence" value="ECO:0007669"/>
    <property type="project" value="InterPro"/>
</dbReference>
<dbReference type="AlphaFoldDB" id="A0A5B8VE12"/>
<keyword evidence="1" id="KW-0732">Signal</keyword>
<name>A0A5B8VE12_9BACT</name>
<dbReference type="RefSeq" id="WP_147192590.1">
    <property type="nucleotide sequence ID" value="NZ_CP042435.1"/>
</dbReference>
<dbReference type="Pfam" id="PF19335">
    <property type="entry name" value="HMBD"/>
    <property type="match status" value="1"/>
</dbReference>
<dbReference type="Proteomes" id="UP000321533">
    <property type="component" value="Chromosome"/>
</dbReference>
<dbReference type="EMBL" id="CP042435">
    <property type="protein sequence ID" value="QEC69714.1"/>
    <property type="molecule type" value="Genomic_DNA"/>
</dbReference>
<feature type="domain" description="Heavy metal binding" evidence="2">
    <location>
        <begin position="50"/>
        <end position="76"/>
    </location>
</feature>
<dbReference type="PROSITE" id="PS51257">
    <property type="entry name" value="PROKAR_LIPOPROTEIN"/>
    <property type="match status" value="1"/>
</dbReference>
<dbReference type="InterPro" id="IPR045800">
    <property type="entry name" value="HMBD"/>
</dbReference>
<dbReference type="OrthoDB" id="894336at2"/>
<sequence length="91" mass="9535">MKQAIAASMLLTATVFAACSSGSSSATTKDTAATSTTVTDTSKSMIASVKYTCKMHPEIISDTAGKCPKCGMDMVPMTDSMMKMSKDSMMK</sequence>
<dbReference type="KEGG" id="pgin:FRZ67_21315"/>
<gene>
    <name evidence="3" type="ORF">FRZ67_21315</name>
</gene>
<reference evidence="3 4" key="1">
    <citation type="journal article" date="2016" name="Int. J. Syst. Evol. Microbiol.">
        <title>Panacibacter ginsenosidivorans gen. nov., sp. nov., with ginsenoside converting activity isolated from soil of a ginseng field.</title>
        <authorList>
            <person name="Siddiqi M.Z."/>
            <person name="Muhammad Shafi S."/>
            <person name="Choi K.D."/>
            <person name="Im W.T."/>
        </authorList>
    </citation>
    <scope>NUCLEOTIDE SEQUENCE [LARGE SCALE GENOMIC DNA]</scope>
    <source>
        <strain evidence="3 4">Gsoil1550</strain>
    </source>
</reference>
<feature type="chain" id="PRO_5022753726" description="Heavy metal binding domain-containing protein" evidence="1">
    <location>
        <begin position="18"/>
        <end position="91"/>
    </location>
</feature>
<evidence type="ECO:0000259" key="2">
    <source>
        <dbReference type="Pfam" id="PF19335"/>
    </source>
</evidence>
<accession>A0A5B8VE12</accession>
<evidence type="ECO:0000256" key="1">
    <source>
        <dbReference type="SAM" id="SignalP"/>
    </source>
</evidence>